<proteinExistence type="predicted"/>
<dbReference type="EMBL" id="GEZM01088217">
    <property type="protein sequence ID" value="JAV58290.1"/>
    <property type="molecule type" value="Transcribed_RNA"/>
</dbReference>
<sequence>MNEKEEEKGVGNACPNCMREELLVAHPNSEAEHSSRSTSWQCSQPRSYYYMERTINQRVQTSRLVGCFCAIAKYVLAKAILAFLPHTSNIAGMSKKTKQSTATKMCMFLRPIPLIQGVSAKRTTTESTLREKTMPTMALPMIS</sequence>
<accession>A0A1Y1KDL2</accession>
<dbReference type="AlphaFoldDB" id="A0A1Y1KDL2"/>
<reference evidence="1" key="1">
    <citation type="journal article" date="2016" name="Sci. Rep.">
        <title>Molecular characterization of firefly nuptial gifts: a multi-omics approach sheds light on postcopulatory sexual selection.</title>
        <authorList>
            <person name="Al-Wathiqui N."/>
            <person name="Fallon T.R."/>
            <person name="South A."/>
            <person name="Weng J.K."/>
            <person name="Lewis S.M."/>
        </authorList>
    </citation>
    <scope>NUCLEOTIDE SEQUENCE</scope>
</reference>
<organism evidence="1">
    <name type="scientific">Photinus pyralis</name>
    <name type="common">Common eastern firefly</name>
    <name type="synonym">Lampyris pyralis</name>
    <dbReference type="NCBI Taxonomy" id="7054"/>
    <lineage>
        <taxon>Eukaryota</taxon>
        <taxon>Metazoa</taxon>
        <taxon>Ecdysozoa</taxon>
        <taxon>Arthropoda</taxon>
        <taxon>Hexapoda</taxon>
        <taxon>Insecta</taxon>
        <taxon>Pterygota</taxon>
        <taxon>Neoptera</taxon>
        <taxon>Endopterygota</taxon>
        <taxon>Coleoptera</taxon>
        <taxon>Polyphaga</taxon>
        <taxon>Elateriformia</taxon>
        <taxon>Elateroidea</taxon>
        <taxon>Lampyridae</taxon>
        <taxon>Lampyrinae</taxon>
        <taxon>Photinus</taxon>
    </lineage>
</organism>
<protein>
    <submittedName>
        <fullName evidence="1">Uncharacterized protein</fullName>
    </submittedName>
</protein>
<evidence type="ECO:0000313" key="1">
    <source>
        <dbReference type="EMBL" id="JAV58290.1"/>
    </source>
</evidence>
<name>A0A1Y1KDL2_PHOPY</name>